<evidence type="ECO:0000256" key="5">
    <source>
        <dbReference type="ARBA" id="ARBA00022801"/>
    </source>
</evidence>
<evidence type="ECO:0000256" key="2">
    <source>
        <dbReference type="ARBA" id="ARBA00007186"/>
    </source>
</evidence>
<dbReference type="Pfam" id="PF06964">
    <property type="entry name" value="Alpha-L-AF_C"/>
    <property type="match status" value="1"/>
</dbReference>
<organism evidence="8 9">
    <name type="scientific">Mucilaginibacter pocheonensis</name>
    <dbReference type="NCBI Taxonomy" id="398050"/>
    <lineage>
        <taxon>Bacteria</taxon>
        <taxon>Pseudomonadati</taxon>
        <taxon>Bacteroidota</taxon>
        <taxon>Sphingobacteriia</taxon>
        <taxon>Sphingobacteriales</taxon>
        <taxon>Sphingobacteriaceae</taxon>
        <taxon>Mucilaginibacter</taxon>
    </lineage>
</organism>
<dbReference type="InterPro" id="IPR055235">
    <property type="entry name" value="ASD1_cat"/>
</dbReference>
<feature type="signal peptide" evidence="6">
    <location>
        <begin position="1"/>
        <end position="24"/>
    </location>
</feature>
<proteinExistence type="inferred from homology"/>
<keyword evidence="5" id="KW-0378">Hydrolase</keyword>
<sequence length="679" mass="74794">MKKQIICSFGAMLCALLVVNSVSGNVNNHKRYPVVGRDSSVKKNARAGKPISPDLFGIFFEDLSYAADGGLYAELIQNRSFEYNPADRKGWNSFTGWEYTTEGYGYGTISVETAAPLSVNNPHYVVLNVEEEGREGVGLTNTGFDGIVVRAGEQYNFSAFARQLSDQSIPIQVKLQGKKGTVYGEATFSAQSKDWKKYTATITAAQSDDSARLVIVAKAKGKIALDIISLFPQKTFKNRTNGLRPDIAQAIADLKPKFMRFPGGCLVHGDGIGNIYRWKNTIGPVEQRTEQRNIWNYHQSAGLGYYEYFQFCEDIGAKPVPVLAAAVSCQNSGGTWRIGGTGQRALPMNEMQAYIQDVLDLIEYANGPTSSTWGAKRAQAGHPASFHLQYLGVGNEDKITPGFRERFKMIYDAVSAKHPEITLVGTVGPSPSGQDFELGWEFAGQLAVPVVDEHYYEKPEWFLRNNLRYDTYNRSKSKVYLGEYASQGNALFNALAEAAYMTALERNGDVVKMASYAPLIARQGHTSWNPNLIYFTNTAVTPTVNYYVQQLFSTNQGDRYYSNIVSFTDKKSLKDSTLTASCVKDSKTGDLIVKLVNAGGVARQARVDLTGFKKINPKASRTTLSGTSRAENTLANPHNIVPETSAFAAEKSFVYGVAPYSLTVIRIKTNGDQLKTEIQ</sequence>
<dbReference type="InterPro" id="IPR003305">
    <property type="entry name" value="CenC_carb-bd"/>
</dbReference>
<dbReference type="RefSeq" id="WP_310095977.1">
    <property type="nucleotide sequence ID" value="NZ_JAVDUU010000002.1"/>
</dbReference>
<keyword evidence="9" id="KW-1185">Reference proteome</keyword>
<evidence type="ECO:0000256" key="6">
    <source>
        <dbReference type="SAM" id="SignalP"/>
    </source>
</evidence>
<name>A0ABU1TBE6_9SPHI</name>
<comment type="caution">
    <text evidence="8">The sequence shown here is derived from an EMBL/GenBank/DDBJ whole genome shotgun (WGS) entry which is preliminary data.</text>
</comment>
<evidence type="ECO:0000256" key="3">
    <source>
        <dbReference type="ARBA" id="ARBA00012670"/>
    </source>
</evidence>
<dbReference type="SUPFAM" id="SSF51445">
    <property type="entry name" value="(Trans)glycosidases"/>
    <property type="match status" value="1"/>
</dbReference>
<dbReference type="PANTHER" id="PTHR31776">
    <property type="entry name" value="ALPHA-L-ARABINOFURANOSIDASE 1"/>
    <property type="match status" value="1"/>
</dbReference>
<keyword evidence="4 6" id="KW-0732">Signal</keyword>
<dbReference type="SMART" id="SM00813">
    <property type="entry name" value="Alpha-L-AF_C"/>
    <property type="match status" value="1"/>
</dbReference>
<gene>
    <name evidence="8" type="ORF">J2W55_002446</name>
</gene>
<dbReference type="EMBL" id="JAVDUU010000002">
    <property type="protein sequence ID" value="MDR6942604.1"/>
    <property type="molecule type" value="Genomic_DNA"/>
</dbReference>
<dbReference type="InterPro" id="IPR010720">
    <property type="entry name" value="Alpha-L-AF_C"/>
</dbReference>
<dbReference type="Gene3D" id="3.20.20.80">
    <property type="entry name" value="Glycosidases"/>
    <property type="match status" value="1"/>
</dbReference>
<dbReference type="Gene3D" id="2.60.40.1180">
    <property type="entry name" value="Golgi alpha-mannosidase II"/>
    <property type="match status" value="1"/>
</dbReference>
<dbReference type="EC" id="3.2.1.55" evidence="3"/>
<protein>
    <recommendedName>
        <fullName evidence="3">non-reducing end alpha-L-arabinofuranosidase</fullName>
        <ecNumber evidence="3">3.2.1.55</ecNumber>
    </recommendedName>
</protein>
<dbReference type="InterPro" id="IPR051563">
    <property type="entry name" value="Glycosyl_Hydrolase_51"/>
</dbReference>
<dbReference type="SUPFAM" id="SSF49785">
    <property type="entry name" value="Galactose-binding domain-like"/>
    <property type="match status" value="1"/>
</dbReference>
<evidence type="ECO:0000313" key="9">
    <source>
        <dbReference type="Proteomes" id="UP001247620"/>
    </source>
</evidence>
<feature type="domain" description="Alpha-L-arabinofuranosidase C-terminal" evidence="7">
    <location>
        <begin position="482"/>
        <end position="661"/>
    </location>
</feature>
<dbReference type="Proteomes" id="UP001247620">
    <property type="component" value="Unassembled WGS sequence"/>
</dbReference>
<dbReference type="InterPro" id="IPR008979">
    <property type="entry name" value="Galactose-bd-like_sf"/>
</dbReference>
<comment type="similarity">
    <text evidence="2">Belongs to the glycosyl hydrolase 51 family.</text>
</comment>
<dbReference type="PANTHER" id="PTHR31776:SF26">
    <property type="entry name" value="SECRETED ARABINOSIDASE"/>
    <property type="match status" value="1"/>
</dbReference>
<comment type="catalytic activity">
    <reaction evidence="1">
        <text>Hydrolysis of terminal non-reducing alpha-L-arabinofuranoside residues in alpha-L-arabinosides.</text>
        <dbReference type="EC" id="3.2.1.55"/>
    </reaction>
</comment>
<dbReference type="InterPro" id="IPR013780">
    <property type="entry name" value="Glyco_hydro_b"/>
</dbReference>
<dbReference type="Pfam" id="PF02018">
    <property type="entry name" value="CBM_4_9"/>
    <property type="match status" value="1"/>
</dbReference>
<dbReference type="Pfam" id="PF22848">
    <property type="entry name" value="ASD1_dom"/>
    <property type="match status" value="1"/>
</dbReference>
<feature type="chain" id="PRO_5045294288" description="non-reducing end alpha-L-arabinofuranosidase" evidence="6">
    <location>
        <begin position="25"/>
        <end position="679"/>
    </location>
</feature>
<evidence type="ECO:0000256" key="1">
    <source>
        <dbReference type="ARBA" id="ARBA00001462"/>
    </source>
</evidence>
<reference evidence="8 9" key="1">
    <citation type="submission" date="2023-07" db="EMBL/GenBank/DDBJ databases">
        <title>Sorghum-associated microbial communities from plants grown in Nebraska, USA.</title>
        <authorList>
            <person name="Schachtman D."/>
        </authorList>
    </citation>
    <scope>NUCLEOTIDE SEQUENCE [LARGE SCALE GENOMIC DNA]</scope>
    <source>
        <strain evidence="8 9">3262</strain>
    </source>
</reference>
<accession>A0ABU1TBE6</accession>
<evidence type="ECO:0000313" key="8">
    <source>
        <dbReference type="EMBL" id="MDR6942604.1"/>
    </source>
</evidence>
<dbReference type="Gene3D" id="2.60.120.260">
    <property type="entry name" value="Galactose-binding domain-like"/>
    <property type="match status" value="1"/>
</dbReference>
<evidence type="ECO:0000256" key="4">
    <source>
        <dbReference type="ARBA" id="ARBA00022729"/>
    </source>
</evidence>
<evidence type="ECO:0000259" key="7">
    <source>
        <dbReference type="SMART" id="SM00813"/>
    </source>
</evidence>
<dbReference type="InterPro" id="IPR017853">
    <property type="entry name" value="GH"/>
</dbReference>